<dbReference type="EMBL" id="AP028055">
    <property type="protein sequence ID" value="BEH00020.1"/>
    <property type="molecule type" value="Genomic_DNA"/>
</dbReference>
<dbReference type="Gene3D" id="1.10.10.60">
    <property type="entry name" value="Homeodomain-like"/>
    <property type="match status" value="2"/>
</dbReference>
<dbReference type="InterPro" id="IPR009057">
    <property type="entry name" value="Homeodomain-like_sf"/>
</dbReference>
<evidence type="ECO:0000256" key="1">
    <source>
        <dbReference type="ARBA" id="ARBA00023015"/>
    </source>
</evidence>
<dbReference type="PANTHER" id="PTHR43280">
    <property type="entry name" value="ARAC-FAMILY TRANSCRIPTIONAL REGULATOR"/>
    <property type="match status" value="1"/>
</dbReference>
<name>A0ABM8IDI6_9BACE</name>
<sequence length="166" mass="18807">MSNLFKLFVSQLNLLKEKGTLQSVVNKDGDSSEIDPNHEMKIYQEVLYNMDSKKIYLDSSLSLVKLSSMVGTNTTYLSNSINKNFGCNFKTLINRYRVEYCKTMLGSNPLSVPIKEIARNCGFSSVSAFYASFKKLTGISPVQYRMLMIYRNELNKVDPGSDAESY</sequence>
<evidence type="ECO:0000313" key="5">
    <source>
        <dbReference type="EMBL" id="BEH00020.1"/>
    </source>
</evidence>
<evidence type="ECO:0000259" key="4">
    <source>
        <dbReference type="PROSITE" id="PS01124"/>
    </source>
</evidence>
<proteinExistence type="predicted"/>
<gene>
    <name evidence="5" type="ORF">BSYN_22840</name>
</gene>
<keyword evidence="1" id="KW-0805">Transcription regulation</keyword>
<dbReference type="SMART" id="SM00342">
    <property type="entry name" value="HTH_ARAC"/>
    <property type="match status" value="1"/>
</dbReference>
<keyword evidence="6" id="KW-1185">Reference proteome</keyword>
<organism evidence="5 6">
    <name type="scientific">Bacteroides sedimenti</name>
    <dbReference type="NCBI Taxonomy" id="2136147"/>
    <lineage>
        <taxon>Bacteria</taxon>
        <taxon>Pseudomonadati</taxon>
        <taxon>Bacteroidota</taxon>
        <taxon>Bacteroidia</taxon>
        <taxon>Bacteroidales</taxon>
        <taxon>Bacteroidaceae</taxon>
        <taxon>Bacteroides</taxon>
    </lineage>
</organism>
<dbReference type="InterPro" id="IPR018060">
    <property type="entry name" value="HTH_AraC"/>
</dbReference>
<dbReference type="PANTHER" id="PTHR43280:SF29">
    <property type="entry name" value="ARAC-FAMILY TRANSCRIPTIONAL REGULATOR"/>
    <property type="match status" value="1"/>
</dbReference>
<protein>
    <recommendedName>
        <fullName evidence="4">HTH araC/xylS-type domain-containing protein</fullName>
    </recommendedName>
</protein>
<dbReference type="Proteomes" id="UP001496674">
    <property type="component" value="Chromosome"/>
</dbReference>
<evidence type="ECO:0000256" key="3">
    <source>
        <dbReference type="ARBA" id="ARBA00023163"/>
    </source>
</evidence>
<keyword evidence="3" id="KW-0804">Transcription</keyword>
<dbReference type="SUPFAM" id="SSF46689">
    <property type="entry name" value="Homeodomain-like"/>
    <property type="match status" value="1"/>
</dbReference>
<evidence type="ECO:0000256" key="2">
    <source>
        <dbReference type="ARBA" id="ARBA00023125"/>
    </source>
</evidence>
<evidence type="ECO:0000313" key="6">
    <source>
        <dbReference type="Proteomes" id="UP001496674"/>
    </source>
</evidence>
<feature type="domain" description="HTH araC/xylS-type" evidence="4">
    <location>
        <begin position="40"/>
        <end position="147"/>
    </location>
</feature>
<dbReference type="RefSeq" id="WP_353331006.1">
    <property type="nucleotide sequence ID" value="NZ_AP028055.1"/>
</dbReference>
<dbReference type="PRINTS" id="PR00032">
    <property type="entry name" value="HTHARAC"/>
</dbReference>
<dbReference type="PROSITE" id="PS01124">
    <property type="entry name" value="HTH_ARAC_FAMILY_2"/>
    <property type="match status" value="1"/>
</dbReference>
<keyword evidence="2" id="KW-0238">DNA-binding</keyword>
<dbReference type="Pfam" id="PF12833">
    <property type="entry name" value="HTH_18"/>
    <property type="match status" value="1"/>
</dbReference>
<accession>A0ABM8IDI6</accession>
<reference evidence="5 6" key="1">
    <citation type="submission" date="2023-04" db="EMBL/GenBank/DDBJ databases">
        <title>Draft genome sequence of acteroides sedimenti strain YN3PY1.</title>
        <authorList>
            <person name="Yoshida N."/>
        </authorList>
    </citation>
    <scope>NUCLEOTIDE SEQUENCE [LARGE SCALE GENOMIC DNA]</scope>
    <source>
        <strain evidence="5 6">YN3PY1</strain>
    </source>
</reference>
<dbReference type="InterPro" id="IPR020449">
    <property type="entry name" value="Tscrpt_reg_AraC-type_HTH"/>
</dbReference>